<keyword evidence="4" id="KW-1185">Reference proteome</keyword>
<name>A0A164DCB8_9CRUS</name>
<protein>
    <recommendedName>
        <fullName evidence="2">Integrase p58-like C-terminal domain-containing protein</fullName>
    </recommendedName>
</protein>
<sequence length="97" mass="11486">IVKTRMEEVKNKQKERYDSHHRDLSFQSGDLVLVYKPFRKVGKSEKLLHRWLGPFKVLRKTTPVNYEVTSATGRGKTDIVHVIRMKPFFEASNEWQL</sequence>
<dbReference type="Pfam" id="PF22938">
    <property type="entry name" value="Integrase_p58_C"/>
    <property type="match status" value="1"/>
</dbReference>
<evidence type="ECO:0000313" key="4">
    <source>
        <dbReference type="Proteomes" id="UP000076858"/>
    </source>
</evidence>
<evidence type="ECO:0000259" key="2">
    <source>
        <dbReference type="Pfam" id="PF22938"/>
    </source>
</evidence>
<feature type="non-terminal residue" evidence="3">
    <location>
        <position position="97"/>
    </location>
</feature>
<dbReference type="InterPro" id="IPR054465">
    <property type="entry name" value="Integrase_p58-like_C"/>
</dbReference>
<gene>
    <name evidence="3" type="ORF">APZ42_010543</name>
</gene>
<dbReference type="EMBL" id="LRGB01027940">
    <property type="protein sequence ID" value="KZR95625.1"/>
    <property type="molecule type" value="Genomic_DNA"/>
</dbReference>
<reference evidence="3 4" key="1">
    <citation type="submission" date="2016-03" db="EMBL/GenBank/DDBJ databases">
        <title>EvidentialGene: Evidence-directed Construction of Genes on Genomes.</title>
        <authorList>
            <person name="Gilbert D.G."/>
            <person name="Choi J.-H."/>
            <person name="Mockaitis K."/>
            <person name="Colbourne J."/>
            <person name="Pfrender M."/>
        </authorList>
    </citation>
    <scope>NUCLEOTIDE SEQUENCE [LARGE SCALE GENOMIC DNA]</scope>
    <source>
        <strain evidence="3 4">Xinb3</strain>
        <tissue evidence="3">Complete organism</tissue>
    </source>
</reference>
<accession>A0A164DCB8</accession>
<feature type="region of interest" description="Disordered" evidence="1">
    <location>
        <begin position="1"/>
        <end position="21"/>
    </location>
</feature>
<comment type="caution">
    <text evidence="3">The sequence shown here is derived from an EMBL/GenBank/DDBJ whole genome shotgun (WGS) entry which is preliminary data.</text>
</comment>
<evidence type="ECO:0000256" key="1">
    <source>
        <dbReference type="SAM" id="MobiDB-lite"/>
    </source>
</evidence>
<feature type="domain" description="Integrase p58-like C-terminal" evidence="2">
    <location>
        <begin position="53"/>
        <end position="87"/>
    </location>
</feature>
<organism evidence="3 4">
    <name type="scientific">Daphnia magna</name>
    <dbReference type="NCBI Taxonomy" id="35525"/>
    <lineage>
        <taxon>Eukaryota</taxon>
        <taxon>Metazoa</taxon>
        <taxon>Ecdysozoa</taxon>
        <taxon>Arthropoda</taxon>
        <taxon>Crustacea</taxon>
        <taxon>Branchiopoda</taxon>
        <taxon>Diplostraca</taxon>
        <taxon>Cladocera</taxon>
        <taxon>Anomopoda</taxon>
        <taxon>Daphniidae</taxon>
        <taxon>Daphnia</taxon>
    </lineage>
</organism>
<dbReference type="AlphaFoldDB" id="A0A164DCB8"/>
<dbReference type="Proteomes" id="UP000076858">
    <property type="component" value="Unassembled WGS sequence"/>
</dbReference>
<proteinExistence type="predicted"/>
<feature type="non-terminal residue" evidence="3">
    <location>
        <position position="1"/>
    </location>
</feature>
<evidence type="ECO:0000313" key="3">
    <source>
        <dbReference type="EMBL" id="KZR95625.1"/>
    </source>
</evidence>